<dbReference type="OrthoDB" id="7716214at2759"/>
<organism evidence="3 4">
    <name type="scientific">Clunio marinus</name>
    <dbReference type="NCBI Taxonomy" id="568069"/>
    <lineage>
        <taxon>Eukaryota</taxon>
        <taxon>Metazoa</taxon>
        <taxon>Ecdysozoa</taxon>
        <taxon>Arthropoda</taxon>
        <taxon>Hexapoda</taxon>
        <taxon>Insecta</taxon>
        <taxon>Pterygota</taxon>
        <taxon>Neoptera</taxon>
        <taxon>Endopterygota</taxon>
        <taxon>Diptera</taxon>
        <taxon>Nematocera</taxon>
        <taxon>Chironomoidea</taxon>
        <taxon>Chironomidae</taxon>
        <taxon>Clunio</taxon>
    </lineage>
</organism>
<feature type="chain" id="PRO_5011955610" evidence="2">
    <location>
        <begin position="18"/>
        <end position="344"/>
    </location>
</feature>
<dbReference type="InterPro" id="IPR036846">
    <property type="entry name" value="GM2-AP_sf"/>
</dbReference>
<reference evidence="3 4" key="1">
    <citation type="submission" date="2015-04" db="EMBL/GenBank/DDBJ databases">
        <authorList>
            <person name="Syromyatnikov M.Y."/>
            <person name="Popov V.N."/>
        </authorList>
    </citation>
    <scope>NUCLEOTIDE SEQUENCE [LARGE SCALE GENOMIC DNA]</scope>
</reference>
<name>A0A1J1HRZ8_9DIPT</name>
<evidence type="ECO:0000256" key="2">
    <source>
        <dbReference type="SAM" id="SignalP"/>
    </source>
</evidence>
<evidence type="ECO:0000313" key="3">
    <source>
        <dbReference type="EMBL" id="CRK89254.1"/>
    </source>
</evidence>
<dbReference type="Gene3D" id="2.70.220.10">
    <property type="entry name" value="Ganglioside GM2 activator"/>
    <property type="match status" value="2"/>
</dbReference>
<protein>
    <submittedName>
        <fullName evidence="3">CLUMA_CG003013, isoform A</fullName>
    </submittedName>
</protein>
<dbReference type="STRING" id="568069.A0A1J1HRZ8"/>
<dbReference type="AlphaFoldDB" id="A0A1J1HRZ8"/>
<proteinExistence type="predicted"/>
<dbReference type="Proteomes" id="UP000183832">
    <property type="component" value="Unassembled WGS sequence"/>
</dbReference>
<evidence type="ECO:0000313" key="4">
    <source>
        <dbReference type="Proteomes" id="UP000183832"/>
    </source>
</evidence>
<sequence length="344" mass="39295">MNVLLILLVSLLSLAENAKLVRKYYPLKWANCPINASMQVDVFVPKVFTKFMNMSAVLHIRENIPGNLTFTAETNKCSLDMKNCEKYLDVGVMELDLIKIFSFKDVCRLIEDKNMFYSAALTNIAPPLICPFKAGDHILKPSVLDLSIGEMFRAEGFIWVANFRLIAITTKVQLSITSWENCPGNQSMKMYASTNDTYGDQTKIYIPTTIDVSRDVKDLSELTLEVNRCDFEMKKCEKPFPLRFTDLCKSFNNKKAFYYGFISTIKPPISCPIKADKYTATNGSFDLSASYFLPIRDNVWITKTKLYCNEGKKRELVLCLMSTIKVTQTRARRVGSRQKKINQK</sequence>
<dbReference type="EMBL" id="CVRI01000011">
    <property type="protein sequence ID" value="CRK89254.1"/>
    <property type="molecule type" value="Genomic_DNA"/>
</dbReference>
<keyword evidence="1 2" id="KW-0732">Signal</keyword>
<gene>
    <name evidence="3" type="ORF">CLUMA_CG003013</name>
</gene>
<keyword evidence="4" id="KW-1185">Reference proteome</keyword>
<accession>A0A1J1HRZ8</accession>
<feature type="signal peptide" evidence="2">
    <location>
        <begin position="1"/>
        <end position="17"/>
    </location>
</feature>
<evidence type="ECO:0000256" key="1">
    <source>
        <dbReference type="ARBA" id="ARBA00022729"/>
    </source>
</evidence>